<evidence type="ECO:0000256" key="1">
    <source>
        <dbReference type="SAM" id="Phobius"/>
    </source>
</evidence>
<organism evidence="2 3">
    <name type="scientific">Thermosediminibacter oceani (strain ATCC BAA-1034 / DSM 16646 / JW/IW-1228P)</name>
    <dbReference type="NCBI Taxonomy" id="555079"/>
    <lineage>
        <taxon>Bacteria</taxon>
        <taxon>Bacillati</taxon>
        <taxon>Bacillota</taxon>
        <taxon>Clostridia</taxon>
        <taxon>Thermosediminibacterales</taxon>
        <taxon>Thermosediminibacteraceae</taxon>
        <taxon>Thermosediminibacter</taxon>
    </lineage>
</organism>
<dbReference type="AlphaFoldDB" id="D9RZG1"/>
<protein>
    <submittedName>
        <fullName evidence="2">Tryptophan transport protein</fullName>
    </submittedName>
</protein>
<dbReference type="KEGG" id="toc:Toce_0065"/>
<dbReference type="HOGENOM" id="CLU_126994_0_0_9"/>
<feature type="transmembrane region" description="Helical" evidence="1">
    <location>
        <begin position="135"/>
        <end position="159"/>
    </location>
</feature>
<dbReference type="eggNOG" id="ENOG5032SBU">
    <property type="taxonomic scope" value="Bacteria"/>
</dbReference>
<sequence length="169" mass="17630">MKLKDMILTSLLMAIGLVFHQITPPLVAGMKPDFLLTMLFVALFINPAPKNALLAGMVGGIFAALTTSFPGGQVANIADRIITAQVVALLIRRSRGVSLRIFVPLTGLVGTILSGTVFLLAAMMVMGALPAAFPVLFTAVVLPTAAINSVVTGILYGLVTATGKVVRKI</sequence>
<dbReference type="EMBL" id="CP002131">
    <property type="protein sequence ID" value="ADL06859.1"/>
    <property type="molecule type" value="Genomic_DNA"/>
</dbReference>
<dbReference type="Pfam" id="PF17099">
    <property type="entry name" value="TrpP"/>
    <property type="match status" value="1"/>
</dbReference>
<gene>
    <name evidence="2" type="ordered locus">Toce_0065</name>
</gene>
<keyword evidence="3" id="KW-1185">Reference proteome</keyword>
<evidence type="ECO:0000313" key="2">
    <source>
        <dbReference type="EMBL" id="ADL06859.1"/>
    </source>
</evidence>
<dbReference type="InterPro" id="IPR031360">
    <property type="entry name" value="TrpP"/>
</dbReference>
<proteinExistence type="predicted"/>
<accession>D9RZG1</accession>
<evidence type="ECO:0000313" key="3">
    <source>
        <dbReference type="Proteomes" id="UP000000272"/>
    </source>
</evidence>
<keyword evidence="1" id="KW-0472">Membrane</keyword>
<feature type="transmembrane region" description="Helical" evidence="1">
    <location>
        <begin position="101"/>
        <end position="129"/>
    </location>
</feature>
<name>D9RZG1_THEOJ</name>
<reference evidence="2 3" key="1">
    <citation type="journal article" date="2010" name="Stand. Genomic Sci.">
        <title>Complete genome sequence of Thermosediminibacter oceani type strain (JW/IW-1228P).</title>
        <authorList>
            <person name="Pitluck S."/>
            <person name="Yasawong M."/>
            <person name="Munk C."/>
            <person name="Nolan M."/>
            <person name="Lapidus A."/>
            <person name="Lucas S."/>
            <person name="Glavina Del Rio T."/>
            <person name="Tice H."/>
            <person name="Cheng J.F."/>
            <person name="Bruce D."/>
            <person name="Detter C."/>
            <person name="Tapia R."/>
            <person name="Han C."/>
            <person name="Goodwin L."/>
            <person name="Liolios K."/>
            <person name="Ivanova N."/>
            <person name="Mavromatis K."/>
            <person name="Mikhailova N."/>
            <person name="Pati A."/>
            <person name="Chen A."/>
            <person name="Palaniappan K."/>
            <person name="Land M."/>
            <person name="Hauser L."/>
            <person name="Chang Y.J."/>
            <person name="Jeffries C.D."/>
            <person name="Rohde M."/>
            <person name="Spring S."/>
            <person name="Sikorski J."/>
            <person name="Goker M."/>
            <person name="Woyke T."/>
            <person name="Bristow J."/>
            <person name="Eisen J.A."/>
            <person name="Markowitz V."/>
            <person name="Hugenholtz P."/>
            <person name="Kyrpides N.C."/>
            <person name="Klenk H.P."/>
        </authorList>
    </citation>
    <scope>NUCLEOTIDE SEQUENCE [LARGE SCALE GENOMIC DNA]</scope>
    <source>
        <strain evidence="3">ATCC BAA-1034 / DSM 16646 / JW/IW-1228P</strain>
    </source>
</reference>
<keyword evidence="1" id="KW-1133">Transmembrane helix</keyword>
<dbReference type="Proteomes" id="UP000000272">
    <property type="component" value="Chromosome"/>
</dbReference>
<dbReference type="OrthoDB" id="2243651at2"/>
<dbReference type="RefSeq" id="WP_013274911.1">
    <property type="nucleotide sequence ID" value="NC_014377.1"/>
</dbReference>
<keyword evidence="1" id="KW-0812">Transmembrane</keyword>
<dbReference type="Gene3D" id="1.10.1760.20">
    <property type="match status" value="1"/>
</dbReference>
<feature type="transmembrane region" description="Helical" evidence="1">
    <location>
        <begin position="52"/>
        <end position="71"/>
    </location>
</feature>